<reference evidence="10 11" key="1">
    <citation type="journal article" date="2017" name="Nat. Ecol. Evol.">
        <title>Scallop genome provides insights into evolution of bilaterian karyotype and development.</title>
        <authorList>
            <person name="Wang S."/>
            <person name="Zhang J."/>
            <person name="Jiao W."/>
            <person name="Li J."/>
            <person name="Xun X."/>
            <person name="Sun Y."/>
            <person name="Guo X."/>
            <person name="Huan P."/>
            <person name="Dong B."/>
            <person name="Zhang L."/>
            <person name="Hu X."/>
            <person name="Sun X."/>
            <person name="Wang J."/>
            <person name="Zhao C."/>
            <person name="Wang Y."/>
            <person name="Wang D."/>
            <person name="Huang X."/>
            <person name="Wang R."/>
            <person name="Lv J."/>
            <person name="Li Y."/>
            <person name="Zhang Z."/>
            <person name="Liu B."/>
            <person name="Lu W."/>
            <person name="Hui Y."/>
            <person name="Liang J."/>
            <person name="Zhou Z."/>
            <person name="Hou R."/>
            <person name="Li X."/>
            <person name="Liu Y."/>
            <person name="Li H."/>
            <person name="Ning X."/>
            <person name="Lin Y."/>
            <person name="Zhao L."/>
            <person name="Xing Q."/>
            <person name="Dou J."/>
            <person name="Li Y."/>
            <person name="Mao J."/>
            <person name="Guo H."/>
            <person name="Dou H."/>
            <person name="Li T."/>
            <person name="Mu C."/>
            <person name="Jiang W."/>
            <person name="Fu Q."/>
            <person name="Fu X."/>
            <person name="Miao Y."/>
            <person name="Liu J."/>
            <person name="Yu Q."/>
            <person name="Li R."/>
            <person name="Liao H."/>
            <person name="Li X."/>
            <person name="Kong Y."/>
            <person name="Jiang Z."/>
            <person name="Chourrout D."/>
            <person name="Li R."/>
            <person name="Bao Z."/>
        </authorList>
    </citation>
    <scope>NUCLEOTIDE SEQUENCE [LARGE SCALE GENOMIC DNA]</scope>
    <source>
        <strain evidence="10 11">PY_sf001</strain>
    </source>
</reference>
<keyword evidence="7" id="KW-0472">Membrane</keyword>
<dbReference type="OrthoDB" id="2019940at2759"/>
<keyword evidence="8 9" id="KW-0325">Glycoprotein</keyword>
<comment type="caution">
    <text evidence="10">The sequence shown here is derived from an EMBL/GenBank/DDBJ whole genome shotgun (WGS) entry which is preliminary data.</text>
</comment>
<keyword evidence="4" id="KW-0812">Transmembrane</keyword>
<keyword evidence="5" id="KW-1133">Transmembrane helix</keyword>
<dbReference type="PANTHER" id="PTHR12137">
    <property type="entry name" value="CARBOHYDRATE SULFOTRANSFERASE"/>
    <property type="match status" value="1"/>
</dbReference>
<comment type="subcellular location">
    <subcellularLocation>
        <location evidence="1 9">Golgi apparatus membrane</location>
        <topology evidence="1 9">Single-pass type II membrane protein</topology>
    </subcellularLocation>
</comment>
<proteinExistence type="inferred from homology"/>
<dbReference type="GO" id="GO:0000139">
    <property type="term" value="C:Golgi membrane"/>
    <property type="evidence" value="ECO:0007669"/>
    <property type="project" value="UniProtKB-SubCell"/>
</dbReference>
<keyword evidence="9" id="KW-0735">Signal-anchor</keyword>
<evidence type="ECO:0000256" key="1">
    <source>
        <dbReference type="ARBA" id="ARBA00004323"/>
    </source>
</evidence>
<dbReference type="InterPro" id="IPR005331">
    <property type="entry name" value="Sulfotransferase"/>
</dbReference>
<keyword evidence="3 9" id="KW-0808">Transferase</keyword>
<evidence type="ECO:0000256" key="2">
    <source>
        <dbReference type="ARBA" id="ARBA00006339"/>
    </source>
</evidence>
<keyword evidence="6 9" id="KW-0333">Golgi apparatus</keyword>
<evidence type="ECO:0000256" key="5">
    <source>
        <dbReference type="ARBA" id="ARBA00022989"/>
    </source>
</evidence>
<dbReference type="AlphaFoldDB" id="A0A210QAU0"/>
<evidence type="ECO:0000256" key="4">
    <source>
        <dbReference type="ARBA" id="ARBA00022692"/>
    </source>
</evidence>
<dbReference type="PANTHER" id="PTHR12137:SF54">
    <property type="entry name" value="CARBOHYDRATE SULFOTRANSFERASE"/>
    <property type="match status" value="1"/>
</dbReference>
<name>A0A210QAU0_MIZYE</name>
<evidence type="ECO:0000256" key="3">
    <source>
        <dbReference type="ARBA" id="ARBA00022679"/>
    </source>
</evidence>
<dbReference type="GO" id="GO:0016051">
    <property type="term" value="P:carbohydrate biosynthetic process"/>
    <property type="evidence" value="ECO:0007669"/>
    <property type="project" value="InterPro"/>
</dbReference>
<keyword evidence="9" id="KW-0119">Carbohydrate metabolism</keyword>
<sequence length="460" mass="53195">MIGSGGLQSLIKRILLISGVGTLLLLVLFQDAFFSLPTIREGVSYRPYIGGLQQSRTNAYSTSDSTPFSTVSTSQPSGLVRNNFEKKYDFSEIHEERKLTIYKACDKSKDGFQGDPKSHEVERNSLIDQRHRIVYCRVQKVGSTFITSLLHMLNVAPYNKNDRQKGLQALHRIQHIGFVNLHSSLFKSFKFMFTRDPYSRLLSGYVDKLFTANTVYWQYTGTYIKNKILKRQGPNTQCGHDVTFPQFIKYVIQSEANGKHTDRHFTPIYIHCRPCQIPYDFIGKMETFKSDSMILINAWNKNYGVNISYGDFEQDTVLTRVKSHIGRLYKMRKQIVKCTSFYSVMKRVWKDFQIRGFLSKHVPFVFTEKKANSVTESQFVSVLENILKDKSTDHDAIRQQKTEALIQAYSLVPMEDLIRLRHVVRPDCQLFGYNDSPPNIFNRTADAFNSVHYQYFDVGE</sequence>
<evidence type="ECO:0000256" key="8">
    <source>
        <dbReference type="ARBA" id="ARBA00023180"/>
    </source>
</evidence>
<keyword evidence="11" id="KW-1185">Reference proteome</keyword>
<evidence type="ECO:0000256" key="9">
    <source>
        <dbReference type="RuleBase" id="RU364020"/>
    </source>
</evidence>
<dbReference type="EMBL" id="NEDP02004383">
    <property type="protein sequence ID" value="OWF45825.1"/>
    <property type="molecule type" value="Genomic_DNA"/>
</dbReference>
<accession>A0A210QAU0</accession>
<gene>
    <name evidence="10" type="ORF">KP79_PYT01509</name>
</gene>
<protein>
    <recommendedName>
        <fullName evidence="9">Carbohydrate sulfotransferase</fullName>
        <ecNumber evidence="9">2.8.2.-</ecNumber>
    </recommendedName>
</protein>
<evidence type="ECO:0000313" key="11">
    <source>
        <dbReference type="Proteomes" id="UP000242188"/>
    </source>
</evidence>
<dbReference type="EC" id="2.8.2.-" evidence="9"/>
<evidence type="ECO:0000313" key="10">
    <source>
        <dbReference type="EMBL" id="OWF45825.1"/>
    </source>
</evidence>
<comment type="similarity">
    <text evidence="2 9">Belongs to the sulfotransferase 2 family.</text>
</comment>
<organism evidence="10 11">
    <name type="scientific">Mizuhopecten yessoensis</name>
    <name type="common">Japanese scallop</name>
    <name type="synonym">Patinopecten yessoensis</name>
    <dbReference type="NCBI Taxonomy" id="6573"/>
    <lineage>
        <taxon>Eukaryota</taxon>
        <taxon>Metazoa</taxon>
        <taxon>Spiralia</taxon>
        <taxon>Lophotrochozoa</taxon>
        <taxon>Mollusca</taxon>
        <taxon>Bivalvia</taxon>
        <taxon>Autobranchia</taxon>
        <taxon>Pteriomorphia</taxon>
        <taxon>Pectinida</taxon>
        <taxon>Pectinoidea</taxon>
        <taxon>Pectinidae</taxon>
        <taxon>Mizuhopecten</taxon>
    </lineage>
</organism>
<evidence type="ECO:0000256" key="6">
    <source>
        <dbReference type="ARBA" id="ARBA00023034"/>
    </source>
</evidence>
<dbReference type="Proteomes" id="UP000242188">
    <property type="component" value="Unassembled WGS sequence"/>
</dbReference>
<evidence type="ECO:0000256" key="7">
    <source>
        <dbReference type="ARBA" id="ARBA00023136"/>
    </source>
</evidence>
<dbReference type="InterPro" id="IPR018011">
    <property type="entry name" value="Carb_sulfotrans_8-10"/>
</dbReference>
<dbReference type="GO" id="GO:0008146">
    <property type="term" value="F:sulfotransferase activity"/>
    <property type="evidence" value="ECO:0007669"/>
    <property type="project" value="InterPro"/>
</dbReference>
<dbReference type="Pfam" id="PF03567">
    <property type="entry name" value="Sulfotransfer_2"/>
    <property type="match status" value="1"/>
</dbReference>